<dbReference type="PANTHER" id="PTHR23240">
    <property type="entry name" value="DNA CROSS-LINK REPAIR PROTEIN PSO2/SNM1-RELATED"/>
    <property type="match status" value="1"/>
</dbReference>
<reference evidence="2" key="1">
    <citation type="submission" date="2021-01" db="EMBL/GenBank/DDBJ databases">
        <title>Modified the classification status of verrucomicrobia.</title>
        <authorList>
            <person name="Feng X."/>
        </authorList>
    </citation>
    <scope>NUCLEOTIDE SEQUENCE</scope>
    <source>
        <strain evidence="2">KCTC 12986</strain>
    </source>
</reference>
<dbReference type="EMBL" id="JAENIO010000013">
    <property type="protein sequence ID" value="MBK1833791.1"/>
    <property type="molecule type" value="Genomic_DNA"/>
</dbReference>
<dbReference type="GO" id="GO:0003684">
    <property type="term" value="F:damaged DNA binding"/>
    <property type="evidence" value="ECO:0007669"/>
    <property type="project" value="TreeGrafter"/>
</dbReference>
<dbReference type="InterPro" id="IPR011108">
    <property type="entry name" value="RMMBL"/>
</dbReference>
<protein>
    <recommendedName>
        <fullName evidence="1">Zn-dependent metallo-hydrolase RNA specificity domain-containing protein</fullName>
    </recommendedName>
</protein>
<evidence type="ECO:0000259" key="1">
    <source>
        <dbReference type="Pfam" id="PF07521"/>
    </source>
</evidence>
<dbReference type="SUPFAM" id="SSF56281">
    <property type="entry name" value="Metallo-hydrolase/oxidoreductase"/>
    <property type="match status" value="1"/>
</dbReference>
<dbReference type="Gene3D" id="3.40.50.12650">
    <property type="match status" value="1"/>
</dbReference>
<feature type="domain" description="Zn-dependent metallo-hydrolase RNA specificity" evidence="1">
    <location>
        <begin position="275"/>
        <end position="319"/>
    </location>
</feature>
<dbReference type="Pfam" id="PF07521">
    <property type="entry name" value="RMMBL"/>
    <property type="match status" value="1"/>
</dbReference>
<evidence type="ECO:0000313" key="2">
    <source>
        <dbReference type="EMBL" id="MBK1833791.1"/>
    </source>
</evidence>
<keyword evidence="3" id="KW-1185">Reference proteome</keyword>
<dbReference type="Proteomes" id="UP000604083">
    <property type="component" value="Unassembled WGS sequence"/>
</dbReference>
<dbReference type="RefSeq" id="WP_200391226.1">
    <property type="nucleotide sequence ID" value="NZ_JAENIO010000013.1"/>
</dbReference>
<dbReference type="GO" id="GO:0035312">
    <property type="term" value="F:5'-3' DNA exonuclease activity"/>
    <property type="evidence" value="ECO:0007669"/>
    <property type="project" value="TreeGrafter"/>
</dbReference>
<dbReference type="GO" id="GO:0006303">
    <property type="term" value="P:double-strand break repair via nonhomologous end joining"/>
    <property type="evidence" value="ECO:0007669"/>
    <property type="project" value="TreeGrafter"/>
</dbReference>
<organism evidence="2 3">
    <name type="scientific">Roseibacillus ishigakijimensis</name>
    <dbReference type="NCBI Taxonomy" id="454146"/>
    <lineage>
        <taxon>Bacteria</taxon>
        <taxon>Pseudomonadati</taxon>
        <taxon>Verrucomicrobiota</taxon>
        <taxon>Verrucomicrobiia</taxon>
        <taxon>Verrucomicrobiales</taxon>
        <taxon>Verrucomicrobiaceae</taxon>
        <taxon>Roseibacillus</taxon>
    </lineage>
</organism>
<comment type="caution">
    <text evidence="2">The sequence shown here is derived from an EMBL/GenBank/DDBJ whole genome shotgun (WGS) entry which is preliminary data.</text>
</comment>
<proteinExistence type="predicted"/>
<sequence length="335" mass="37489">MSDRPLLPLDTRPALFLPELGLHLDAPRKQAFSFVSHAHADHFARHERILCSPETAHLLRRRYQVAADRLHPLAYGEPWLHQDHEIRLLPAGHIFGSAMLHLTRISDGSSLLYTGDFKRRPSLTCQPAQLQPADFLIMETTFGLPRYRFPPRQELTSRLLSFVKDAFAENRTPVVLAYSLGKAQEAHAILSAADLPTVAAKSVCEMSQACHEAGLTLPPPPALADQVPPGHTLIAPPQIRRQKRFAALGPTRTAMLSGWGLDASARYRYRCDAVIPLSDHADYDELIQTVQSVNPQRILTVHGSTRAFARDLRQHGYEAWSLDGNDQLEFPFQTL</sequence>
<dbReference type="InterPro" id="IPR036866">
    <property type="entry name" value="RibonucZ/Hydroxyglut_hydro"/>
</dbReference>
<dbReference type="GO" id="GO:0036297">
    <property type="term" value="P:interstrand cross-link repair"/>
    <property type="evidence" value="ECO:0007669"/>
    <property type="project" value="TreeGrafter"/>
</dbReference>
<name>A0A934VM72_9BACT</name>
<accession>A0A934VM72</accession>
<dbReference type="AlphaFoldDB" id="A0A934VM72"/>
<gene>
    <name evidence="2" type="ORF">JIN78_06945</name>
</gene>
<evidence type="ECO:0000313" key="3">
    <source>
        <dbReference type="Proteomes" id="UP000604083"/>
    </source>
</evidence>
<dbReference type="Gene3D" id="3.60.15.10">
    <property type="entry name" value="Ribonuclease Z/Hydroxyacylglutathione hydrolase-like"/>
    <property type="match status" value="1"/>
</dbReference>